<evidence type="ECO:0000313" key="2">
    <source>
        <dbReference type="EMBL" id="CAB5212345.1"/>
    </source>
</evidence>
<feature type="region of interest" description="Disordered" evidence="1">
    <location>
        <begin position="1"/>
        <end position="41"/>
    </location>
</feature>
<accession>A0A6J7WFC6</accession>
<proteinExistence type="predicted"/>
<reference evidence="2" key="1">
    <citation type="submission" date="2020-05" db="EMBL/GenBank/DDBJ databases">
        <authorList>
            <person name="Chiriac C."/>
            <person name="Salcher M."/>
            <person name="Ghai R."/>
            <person name="Kavagutti S V."/>
        </authorList>
    </citation>
    <scope>NUCLEOTIDE SEQUENCE</scope>
</reference>
<evidence type="ECO:0000256" key="1">
    <source>
        <dbReference type="SAM" id="MobiDB-lite"/>
    </source>
</evidence>
<feature type="compositionally biased region" description="Basic residues" evidence="1">
    <location>
        <begin position="14"/>
        <end position="26"/>
    </location>
</feature>
<protein>
    <submittedName>
        <fullName evidence="2">Uncharacterized protein</fullName>
    </submittedName>
</protein>
<sequence length="41" mass="4601">MAKGKSTNSNKITFGKRKGGKARKNRGPKDKHVKDYVQQGR</sequence>
<gene>
    <name evidence="2" type="ORF">UFOVP187_2</name>
</gene>
<name>A0A6J7WFC6_9CAUD</name>
<feature type="compositionally biased region" description="Polar residues" evidence="1">
    <location>
        <begin position="1"/>
        <end position="12"/>
    </location>
</feature>
<organism evidence="2">
    <name type="scientific">uncultured Caudovirales phage</name>
    <dbReference type="NCBI Taxonomy" id="2100421"/>
    <lineage>
        <taxon>Viruses</taxon>
        <taxon>Duplodnaviria</taxon>
        <taxon>Heunggongvirae</taxon>
        <taxon>Uroviricota</taxon>
        <taxon>Caudoviricetes</taxon>
        <taxon>Peduoviridae</taxon>
        <taxon>Maltschvirus</taxon>
        <taxon>Maltschvirus maltsch</taxon>
    </lineage>
</organism>
<dbReference type="EMBL" id="LR798237">
    <property type="protein sequence ID" value="CAB5212345.1"/>
    <property type="molecule type" value="Genomic_DNA"/>
</dbReference>